<proteinExistence type="predicted"/>
<sequence>MDLSTCISSPSSAHFSIFGHAILKLCAGGEDQREWNIDQQMPNHSSYSSAASPWGPIRAAYDMSAHTDIDVSHG</sequence>
<name>A0ACA9UMD5_BIOOC</name>
<dbReference type="EMBL" id="CADEHS020000564">
    <property type="protein sequence ID" value="CAG9954234.1"/>
    <property type="molecule type" value="Genomic_DNA"/>
</dbReference>
<protein>
    <submittedName>
        <fullName evidence="1">Uncharacterized protein</fullName>
    </submittedName>
</protein>
<reference evidence="1" key="1">
    <citation type="submission" date="2020-04" db="EMBL/GenBank/DDBJ databases">
        <authorList>
            <person name="Broberg M."/>
        </authorList>
    </citation>
    <scope>NUCLEOTIDE SEQUENCE</scope>
</reference>
<gene>
    <name evidence="1" type="ORF">CRV2_00014828</name>
</gene>
<keyword evidence="2" id="KW-1185">Reference proteome</keyword>
<evidence type="ECO:0000313" key="2">
    <source>
        <dbReference type="Proteomes" id="UP000836387"/>
    </source>
</evidence>
<comment type="caution">
    <text evidence="1">The sequence shown here is derived from an EMBL/GenBank/DDBJ whole genome shotgun (WGS) entry which is preliminary data.</text>
</comment>
<reference evidence="1" key="2">
    <citation type="submission" date="2021-10" db="EMBL/GenBank/DDBJ databases">
        <authorList>
            <person name="Piombo E."/>
        </authorList>
    </citation>
    <scope>NUCLEOTIDE SEQUENCE</scope>
</reference>
<dbReference type="Proteomes" id="UP000836387">
    <property type="component" value="Unassembled WGS sequence"/>
</dbReference>
<accession>A0ACA9UMD5</accession>
<organism evidence="1 2">
    <name type="scientific">Clonostachys rosea f. rosea IK726</name>
    <dbReference type="NCBI Taxonomy" id="1349383"/>
    <lineage>
        <taxon>Eukaryota</taxon>
        <taxon>Fungi</taxon>
        <taxon>Dikarya</taxon>
        <taxon>Ascomycota</taxon>
        <taxon>Pezizomycotina</taxon>
        <taxon>Sordariomycetes</taxon>
        <taxon>Hypocreomycetidae</taxon>
        <taxon>Hypocreales</taxon>
        <taxon>Bionectriaceae</taxon>
        <taxon>Clonostachys</taxon>
    </lineage>
</organism>
<evidence type="ECO:0000313" key="1">
    <source>
        <dbReference type="EMBL" id="CAG9954234.1"/>
    </source>
</evidence>